<evidence type="ECO:0000259" key="11">
    <source>
        <dbReference type="Pfam" id="PF00593"/>
    </source>
</evidence>
<keyword evidence="3 8" id="KW-1134">Transmembrane beta strand</keyword>
<dbReference type="Proteomes" id="UP000251889">
    <property type="component" value="Unassembled WGS sequence"/>
</dbReference>
<evidence type="ECO:0000256" key="5">
    <source>
        <dbReference type="ARBA" id="ARBA00023077"/>
    </source>
</evidence>
<dbReference type="InterPro" id="IPR008969">
    <property type="entry name" value="CarboxyPept-like_regulatory"/>
</dbReference>
<evidence type="ECO:0000256" key="10">
    <source>
        <dbReference type="SAM" id="SignalP"/>
    </source>
</evidence>
<reference evidence="13 14" key="1">
    <citation type="submission" date="2018-06" db="EMBL/GenBank/DDBJ databases">
        <title>Chryseolinea flavus sp. nov., a member of the phylum Bacteroidetes isolated from soil.</title>
        <authorList>
            <person name="Li Y."/>
            <person name="Wang J."/>
        </authorList>
    </citation>
    <scope>NUCLEOTIDE SEQUENCE [LARGE SCALE GENOMIC DNA]</scope>
    <source>
        <strain evidence="13 14">SDU1-6</strain>
    </source>
</reference>
<dbReference type="Gene3D" id="2.40.170.20">
    <property type="entry name" value="TonB-dependent receptor, beta-barrel domain"/>
    <property type="match status" value="1"/>
</dbReference>
<evidence type="ECO:0000256" key="1">
    <source>
        <dbReference type="ARBA" id="ARBA00004571"/>
    </source>
</evidence>
<dbReference type="InterPro" id="IPR023997">
    <property type="entry name" value="TonB-dep_OMP_SusC/RagA_CS"/>
</dbReference>
<dbReference type="InterPro" id="IPR012910">
    <property type="entry name" value="Plug_dom"/>
</dbReference>
<dbReference type="RefSeq" id="WP_112748646.1">
    <property type="nucleotide sequence ID" value="NZ_QMFY01000011.1"/>
</dbReference>
<accession>A0A364XYP0</accession>
<evidence type="ECO:0000313" key="13">
    <source>
        <dbReference type="EMBL" id="RAV99457.1"/>
    </source>
</evidence>
<evidence type="ECO:0000256" key="7">
    <source>
        <dbReference type="ARBA" id="ARBA00023237"/>
    </source>
</evidence>
<feature type="signal peptide" evidence="10">
    <location>
        <begin position="1"/>
        <end position="23"/>
    </location>
</feature>
<dbReference type="InterPro" id="IPR039426">
    <property type="entry name" value="TonB-dep_rcpt-like"/>
</dbReference>
<feature type="domain" description="TonB-dependent receptor-like beta-barrel" evidence="11">
    <location>
        <begin position="439"/>
        <end position="988"/>
    </location>
</feature>
<dbReference type="GO" id="GO:0009279">
    <property type="term" value="C:cell outer membrane"/>
    <property type="evidence" value="ECO:0007669"/>
    <property type="project" value="UniProtKB-SubCell"/>
</dbReference>
<organism evidence="13 14">
    <name type="scientific">Pseudochryseolinea flava</name>
    <dbReference type="NCBI Taxonomy" id="2059302"/>
    <lineage>
        <taxon>Bacteria</taxon>
        <taxon>Pseudomonadati</taxon>
        <taxon>Bacteroidota</taxon>
        <taxon>Cytophagia</taxon>
        <taxon>Cytophagales</taxon>
        <taxon>Fulvivirgaceae</taxon>
        <taxon>Pseudochryseolinea</taxon>
    </lineage>
</organism>
<dbReference type="OrthoDB" id="9768177at2"/>
<dbReference type="SUPFAM" id="SSF49464">
    <property type="entry name" value="Carboxypeptidase regulatory domain-like"/>
    <property type="match status" value="1"/>
</dbReference>
<evidence type="ECO:0000256" key="8">
    <source>
        <dbReference type="PROSITE-ProRule" id="PRU01360"/>
    </source>
</evidence>
<dbReference type="SUPFAM" id="SSF56935">
    <property type="entry name" value="Porins"/>
    <property type="match status" value="1"/>
</dbReference>
<proteinExistence type="inferred from homology"/>
<gene>
    <name evidence="13" type="ORF">DQQ10_19775</name>
</gene>
<dbReference type="NCBIfam" id="TIGR04057">
    <property type="entry name" value="SusC_RagA_signa"/>
    <property type="match status" value="1"/>
</dbReference>
<dbReference type="InterPro" id="IPR036942">
    <property type="entry name" value="Beta-barrel_TonB_sf"/>
</dbReference>
<keyword evidence="7 8" id="KW-0998">Cell outer membrane</keyword>
<dbReference type="Pfam" id="PF13715">
    <property type="entry name" value="CarbopepD_reg_2"/>
    <property type="match status" value="1"/>
</dbReference>
<dbReference type="InterPro" id="IPR023996">
    <property type="entry name" value="TonB-dep_OMP_SusC/RagA"/>
</dbReference>
<keyword evidence="2 8" id="KW-0813">Transport</keyword>
<evidence type="ECO:0000256" key="2">
    <source>
        <dbReference type="ARBA" id="ARBA00022448"/>
    </source>
</evidence>
<feature type="domain" description="TonB-dependent receptor plug" evidence="12">
    <location>
        <begin position="118"/>
        <end position="228"/>
    </location>
</feature>
<evidence type="ECO:0000313" key="14">
    <source>
        <dbReference type="Proteomes" id="UP000251889"/>
    </source>
</evidence>
<protein>
    <submittedName>
        <fullName evidence="13">SusC/RagA family protein</fullName>
    </submittedName>
</protein>
<evidence type="ECO:0000256" key="4">
    <source>
        <dbReference type="ARBA" id="ARBA00022692"/>
    </source>
</evidence>
<keyword evidence="14" id="KW-1185">Reference proteome</keyword>
<comment type="subcellular location">
    <subcellularLocation>
        <location evidence="1 8">Cell outer membrane</location>
        <topology evidence="1 8">Multi-pass membrane protein</topology>
    </subcellularLocation>
</comment>
<evidence type="ECO:0000256" key="3">
    <source>
        <dbReference type="ARBA" id="ARBA00022452"/>
    </source>
</evidence>
<dbReference type="InterPro" id="IPR037066">
    <property type="entry name" value="Plug_dom_sf"/>
</dbReference>
<name>A0A364XYP0_9BACT</name>
<dbReference type="Pfam" id="PF00593">
    <property type="entry name" value="TonB_dep_Rec_b-barrel"/>
    <property type="match status" value="1"/>
</dbReference>
<comment type="similarity">
    <text evidence="8 9">Belongs to the TonB-dependent receptor family.</text>
</comment>
<dbReference type="EMBL" id="QMFY01000011">
    <property type="protein sequence ID" value="RAV99457.1"/>
    <property type="molecule type" value="Genomic_DNA"/>
</dbReference>
<feature type="chain" id="PRO_5016849989" evidence="10">
    <location>
        <begin position="24"/>
        <end position="1030"/>
    </location>
</feature>
<sequence>MHRHNYLLVFLVLLASIPWSAVAQRSTTVSGTIKDATGNTLPGVSILIKGTTTGTTSDGEGKYNIVVENPDAILTFSFIGYKNQELLVGSQTTIDIILDEDISTLEEVVVVGYGEMKKSDLTGAVAQVKASNLSQSPAASVDNLLKGRAAGLQVISNSGQPGAGATIRIRGSNSFDIGASNPLLVVDGIPVGDAGNLKQINPLDIETIDVLKDASAAAIYGSRGSNGVIIVTTKKGKANQSSIEANYQVGVASLPKAFDIITDPYLFAQLSNEGAANVSQPQRYIGQVNPENGVYYPSLSEISSGAWGKKVNWTDQVFQRGVTQNINVAARGGTDATQYGLSLGYFDQEGLVIGNDYRKYTTNVSIDQRIRKNIKGGFIVNLAFIDEDKPSSAGWMAGGLARNPIFPIYDDNGQFFKLAINDFGNPVAVRKLVHDQSKTFDLFGTAYIDWEIVKDLSFRTNLRTTYGEAISDYYEPIGFGGGGNQYHGQGSINNYKGLKWVFDNYLTYNKTINSVHRMSVMLGTSYENAYNRTSNLTGRNFVNDFLRNENLGSATERVISNGYSKTLLMSYFGRANYSYNDRYLLTATVRADGSSKFGDDNKYGYFPTMAAAWNVHNESFWASNVVSTLKARVGWGVTGNQSALSPYRTLDRFSNTLYWMDGAWATGYGPGFVSSVDQQGRSLYEGIANSGLKWETTRQMNAGIDVNFLQNRIRVTADYYDKYTYDLLRLARIAISSGYHLQWQNDGDVSNKGVELSINADVIDGEEFGWTVGFNISHNKSEVRKVDQDVVMYQGEEFVRPRTFGATQEYFRAVPNNLAIGQPMFVFFGYQTDGIIQTVEEGLDAGLTGAEAQPGEIKYVDRNGDGVVDEFDRTFIGDPNPKMFFGFNSNLRYKGFELGVFLTGTVGNDVVNMQRLNQGSSQYQRWTLDNPTNDFPRLNGIRLNRFSDFFIEDGSHVRIQNVSLSYNVSLPEKLRVKSLRLNANCENLWTFSKFSGYDPEASLNTSGYGVYGGIGYPRPRVFTIGANLTF</sequence>
<dbReference type="PROSITE" id="PS52016">
    <property type="entry name" value="TONB_DEPENDENT_REC_3"/>
    <property type="match status" value="1"/>
</dbReference>
<evidence type="ECO:0000259" key="12">
    <source>
        <dbReference type="Pfam" id="PF07715"/>
    </source>
</evidence>
<keyword evidence="5 9" id="KW-0798">TonB box</keyword>
<comment type="caution">
    <text evidence="13">The sequence shown here is derived from an EMBL/GenBank/DDBJ whole genome shotgun (WGS) entry which is preliminary data.</text>
</comment>
<dbReference type="NCBIfam" id="TIGR04056">
    <property type="entry name" value="OMP_RagA_SusC"/>
    <property type="match status" value="1"/>
</dbReference>
<keyword evidence="4 8" id="KW-0812">Transmembrane</keyword>
<dbReference type="AlphaFoldDB" id="A0A364XYP0"/>
<keyword evidence="10" id="KW-0732">Signal</keyword>
<dbReference type="Gene3D" id="2.170.130.10">
    <property type="entry name" value="TonB-dependent receptor, plug domain"/>
    <property type="match status" value="1"/>
</dbReference>
<evidence type="ECO:0000256" key="9">
    <source>
        <dbReference type="RuleBase" id="RU003357"/>
    </source>
</evidence>
<dbReference type="InterPro" id="IPR000531">
    <property type="entry name" value="Beta-barrel_TonB"/>
</dbReference>
<dbReference type="Gene3D" id="2.60.40.1120">
    <property type="entry name" value="Carboxypeptidase-like, regulatory domain"/>
    <property type="match status" value="1"/>
</dbReference>
<dbReference type="Pfam" id="PF07715">
    <property type="entry name" value="Plug"/>
    <property type="match status" value="1"/>
</dbReference>
<keyword evidence="6 8" id="KW-0472">Membrane</keyword>
<evidence type="ECO:0000256" key="6">
    <source>
        <dbReference type="ARBA" id="ARBA00023136"/>
    </source>
</evidence>